<sequence>MFDIAPCKDATPTTSVKCALFEAMDFDKLGPGRSPGIKVCMKINFLLALTQTKIKVNR</sequence>
<gene>
    <name evidence="1" type="ORF">WMSIL1_LOCUS2463</name>
</gene>
<proteinExistence type="predicted"/>
<feature type="non-terminal residue" evidence="1">
    <location>
        <position position="58"/>
    </location>
</feature>
<dbReference type="AlphaFoldDB" id="A0A564Y3F8"/>
<dbReference type="Proteomes" id="UP000321570">
    <property type="component" value="Unassembled WGS sequence"/>
</dbReference>
<evidence type="ECO:0000313" key="1">
    <source>
        <dbReference type="EMBL" id="VUZ41781.1"/>
    </source>
</evidence>
<dbReference type="EMBL" id="CABIJS010000066">
    <property type="protein sequence ID" value="VUZ41781.1"/>
    <property type="molecule type" value="Genomic_DNA"/>
</dbReference>
<reference evidence="1 2" key="1">
    <citation type="submission" date="2019-07" db="EMBL/GenBank/DDBJ databases">
        <authorList>
            <person name="Jastrzebski P J."/>
            <person name="Paukszto L."/>
            <person name="Jastrzebski P J."/>
        </authorList>
    </citation>
    <scope>NUCLEOTIDE SEQUENCE [LARGE SCALE GENOMIC DNA]</scope>
    <source>
        <strain evidence="1 2">WMS-il1</strain>
    </source>
</reference>
<evidence type="ECO:0000313" key="2">
    <source>
        <dbReference type="Proteomes" id="UP000321570"/>
    </source>
</evidence>
<name>A0A564Y3F8_HYMDI</name>
<protein>
    <submittedName>
        <fullName evidence="1">Uncharacterized protein</fullName>
    </submittedName>
</protein>
<organism evidence="1 2">
    <name type="scientific">Hymenolepis diminuta</name>
    <name type="common">Rat tapeworm</name>
    <dbReference type="NCBI Taxonomy" id="6216"/>
    <lineage>
        <taxon>Eukaryota</taxon>
        <taxon>Metazoa</taxon>
        <taxon>Spiralia</taxon>
        <taxon>Lophotrochozoa</taxon>
        <taxon>Platyhelminthes</taxon>
        <taxon>Cestoda</taxon>
        <taxon>Eucestoda</taxon>
        <taxon>Cyclophyllidea</taxon>
        <taxon>Hymenolepididae</taxon>
        <taxon>Hymenolepis</taxon>
    </lineage>
</organism>
<keyword evidence="2" id="KW-1185">Reference proteome</keyword>
<accession>A0A564Y3F8</accession>